<evidence type="ECO:0000256" key="3">
    <source>
        <dbReference type="ARBA" id="ARBA00022989"/>
    </source>
</evidence>
<proteinExistence type="predicted"/>
<sequence length="132" mass="14569">MQGISGIVYLILAACLLPYVFTMIAKLAGGFKSKDNQNPRAFLASTTGLAARANAAQQNSFESLPLFLAAVLMAEYMVVQQSIIMTFGLAYLVLRVLYGLCYLANWAMLRSIIWLLSMLCPIFLLILVIRLV</sequence>
<feature type="transmembrane region" description="Helical" evidence="5">
    <location>
        <begin position="83"/>
        <end position="105"/>
    </location>
</feature>
<feature type="transmembrane region" description="Helical" evidence="5">
    <location>
        <begin position="111"/>
        <end position="129"/>
    </location>
</feature>
<dbReference type="STRING" id="487316.BEN76_14180"/>
<dbReference type="EMBL" id="CP134206">
    <property type="protein sequence ID" value="WND06199.1"/>
    <property type="molecule type" value="Genomic_DNA"/>
</dbReference>
<dbReference type="Proteomes" id="UP001256400">
    <property type="component" value="Chromosome"/>
</dbReference>
<feature type="transmembrane region" description="Helical" evidence="5">
    <location>
        <begin position="6"/>
        <end position="25"/>
    </location>
</feature>
<accession>A0A1P8ELI5</accession>
<evidence type="ECO:0000256" key="5">
    <source>
        <dbReference type="SAM" id="Phobius"/>
    </source>
</evidence>
<evidence type="ECO:0000256" key="4">
    <source>
        <dbReference type="ARBA" id="ARBA00023136"/>
    </source>
</evidence>
<dbReference type="GO" id="GO:0016020">
    <property type="term" value="C:membrane"/>
    <property type="evidence" value="ECO:0007669"/>
    <property type="project" value="UniProtKB-SubCell"/>
</dbReference>
<evidence type="ECO:0000313" key="8">
    <source>
        <dbReference type="Proteomes" id="UP000185674"/>
    </source>
</evidence>
<name>A0A1P8ELI5_9GAMM</name>
<dbReference type="Gene3D" id="1.20.120.550">
    <property type="entry name" value="Membrane associated eicosanoid/glutathione metabolism-like domain"/>
    <property type="match status" value="1"/>
</dbReference>
<reference evidence="6 8" key="1">
    <citation type="submission" date="2016-08" db="EMBL/GenBank/DDBJ databases">
        <title>Complete genome sequence of Acinetobacter baylyi strain GFJ2.</title>
        <authorList>
            <person name="Tabata M."/>
            <person name="Kuboki S."/>
            <person name="Gibu N."/>
            <person name="Kinouchi Y."/>
            <person name="Vangnai A."/>
            <person name="Kasai D."/>
            <person name="Fukuda M."/>
        </authorList>
    </citation>
    <scope>NUCLEOTIDE SEQUENCE [LARGE SCALE GENOMIC DNA]</scope>
    <source>
        <strain evidence="6 8">GFJ2</strain>
    </source>
</reference>
<comment type="subcellular location">
    <subcellularLocation>
        <location evidence="1">Membrane</location>
    </subcellularLocation>
</comment>
<keyword evidence="3 5" id="KW-1133">Transmembrane helix</keyword>
<evidence type="ECO:0000256" key="1">
    <source>
        <dbReference type="ARBA" id="ARBA00004370"/>
    </source>
</evidence>
<dbReference type="PANTHER" id="PTHR35371">
    <property type="entry name" value="INNER MEMBRANE PROTEIN"/>
    <property type="match status" value="1"/>
</dbReference>
<dbReference type="eggNOG" id="COG3686">
    <property type="taxonomic scope" value="Bacteria"/>
</dbReference>
<evidence type="ECO:0000256" key="2">
    <source>
        <dbReference type="ARBA" id="ARBA00022692"/>
    </source>
</evidence>
<dbReference type="EMBL" id="CP016896">
    <property type="protein sequence ID" value="APV37091.1"/>
    <property type="molecule type" value="Genomic_DNA"/>
</dbReference>
<keyword evidence="2 5" id="KW-0812">Transmembrane</keyword>
<dbReference type="GeneID" id="67512420"/>
<dbReference type="InterPro" id="IPR001129">
    <property type="entry name" value="Membr-assoc_MAPEG"/>
</dbReference>
<dbReference type="AlphaFoldDB" id="A0A1P8ELI5"/>
<evidence type="ECO:0000313" key="7">
    <source>
        <dbReference type="EMBL" id="WND06199.1"/>
    </source>
</evidence>
<dbReference type="KEGG" id="asol:BEN76_14180"/>
<reference evidence="7" key="2">
    <citation type="submission" date="2023-09" db="EMBL/GenBank/DDBJ databases">
        <title>Acinetobacter soli.</title>
        <authorList>
            <person name="Kim B."/>
            <person name="Kim D."/>
            <person name="Park D."/>
        </authorList>
    </citation>
    <scope>NUCLEOTIDE SEQUENCE</scope>
    <source>
        <strain evidence="7">2023.05</strain>
    </source>
</reference>
<gene>
    <name evidence="6" type="ORF">BEN76_14180</name>
    <name evidence="7" type="ORF">RHP80_03315</name>
</gene>
<keyword evidence="4 5" id="KW-0472">Membrane</keyword>
<dbReference type="PANTHER" id="PTHR35371:SF1">
    <property type="entry name" value="BLR7753 PROTEIN"/>
    <property type="match status" value="1"/>
</dbReference>
<dbReference type="Pfam" id="PF01124">
    <property type="entry name" value="MAPEG"/>
    <property type="match status" value="1"/>
</dbReference>
<evidence type="ECO:0000313" key="6">
    <source>
        <dbReference type="EMBL" id="APV37091.1"/>
    </source>
</evidence>
<dbReference type="Proteomes" id="UP000185674">
    <property type="component" value="Chromosome"/>
</dbReference>
<dbReference type="RefSeq" id="WP_004932141.1">
    <property type="nucleotide sequence ID" value="NZ_BBNM01000010.1"/>
</dbReference>
<organism evidence="6 8">
    <name type="scientific">Acinetobacter soli</name>
    <dbReference type="NCBI Taxonomy" id="487316"/>
    <lineage>
        <taxon>Bacteria</taxon>
        <taxon>Pseudomonadati</taxon>
        <taxon>Pseudomonadota</taxon>
        <taxon>Gammaproteobacteria</taxon>
        <taxon>Moraxellales</taxon>
        <taxon>Moraxellaceae</taxon>
        <taxon>Acinetobacter</taxon>
    </lineage>
</organism>
<protein>
    <submittedName>
        <fullName evidence="7">MAPEG family protein</fullName>
    </submittedName>
</protein>
<dbReference type="InterPro" id="IPR023352">
    <property type="entry name" value="MAPEG-like_dom_sf"/>
</dbReference>
<dbReference type="SUPFAM" id="SSF161084">
    <property type="entry name" value="MAPEG domain-like"/>
    <property type="match status" value="1"/>
</dbReference>